<evidence type="ECO:0000313" key="2">
    <source>
        <dbReference type="EMBL" id="RKQ85526.1"/>
    </source>
</evidence>
<reference evidence="2 3" key="1">
    <citation type="submission" date="2018-10" db="EMBL/GenBank/DDBJ databases">
        <title>Genomic Encyclopedia of Type Strains, Phase IV (KMG-IV): sequencing the most valuable type-strain genomes for metagenomic binning, comparative biology and taxonomic classification.</title>
        <authorList>
            <person name="Goeker M."/>
        </authorList>
    </citation>
    <scope>NUCLEOTIDE SEQUENCE [LARGE SCALE GENOMIC DNA]</scope>
    <source>
        <strain evidence="2 3">DSM 22653</strain>
    </source>
</reference>
<dbReference type="EMBL" id="RBIJ01000002">
    <property type="protein sequence ID" value="RKQ85526.1"/>
    <property type="molecule type" value="Genomic_DNA"/>
</dbReference>
<dbReference type="AlphaFoldDB" id="A0A660KVU6"/>
<dbReference type="Pfam" id="PF13579">
    <property type="entry name" value="Glyco_trans_4_4"/>
    <property type="match status" value="1"/>
</dbReference>
<protein>
    <submittedName>
        <fullName evidence="2">Glycosyltransferase involved in cell wall biosynthesis</fullName>
    </submittedName>
</protein>
<comment type="caution">
    <text evidence="2">The sequence shown here is derived from an EMBL/GenBank/DDBJ whole genome shotgun (WGS) entry which is preliminary data.</text>
</comment>
<evidence type="ECO:0000259" key="1">
    <source>
        <dbReference type="Pfam" id="PF13579"/>
    </source>
</evidence>
<dbReference type="GO" id="GO:0016740">
    <property type="term" value="F:transferase activity"/>
    <property type="evidence" value="ECO:0007669"/>
    <property type="project" value="UniProtKB-KW"/>
</dbReference>
<evidence type="ECO:0000313" key="3">
    <source>
        <dbReference type="Proteomes" id="UP000267019"/>
    </source>
</evidence>
<name>A0A660KVU6_9BACL</name>
<organism evidence="2 3">
    <name type="scientific">Brockia lithotrophica</name>
    <dbReference type="NCBI Taxonomy" id="933949"/>
    <lineage>
        <taxon>Bacteria</taxon>
        <taxon>Bacillati</taxon>
        <taxon>Bacillota</taxon>
        <taxon>Bacilli</taxon>
        <taxon>Bacillales</taxon>
        <taxon>Bacillales Family X. Incertae Sedis</taxon>
        <taxon>Brockia</taxon>
    </lineage>
</organism>
<gene>
    <name evidence="2" type="ORF">C7438_0924</name>
</gene>
<feature type="domain" description="Glycosyltransferase subfamily 4-like N-terminal" evidence="1">
    <location>
        <begin position="39"/>
        <end position="219"/>
    </location>
</feature>
<accession>A0A660KVU6</accession>
<proteinExistence type="predicted"/>
<dbReference type="Proteomes" id="UP000267019">
    <property type="component" value="Unassembled WGS sequence"/>
</dbReference>
<dbReference type="OrthoDB" id="9816564at2"/>
<sequence>MVLERNVYTEDGPTLRSMNIWIVNQYAGAPDQPGFTRHYSLARELIRRGHRVSIVATSFHHTLRKDTRLEPGEAWRYEEVEGVPFLWLRTPAYRGNSAARVWNMVSFGLSAVRRSRPEILGVPDVVLGSVPHPFIGLAAERLSRRYRVPFVLEVRDLWPDSLIDLGDVSPFHPFILWMRWAERYLYRKSTRILSILPYAHEHMVRQGAAREKIFWLPNGIDLTNVPSFLPPPEGETFTVMYAGSHGLANDLDRVLDAARLLQNEGGERAIRFVLVGDGPEKERLMEKARQMGLHNVEFRDPVPKREVFRVLAEADAFLLLLKEAPVFRFGASPNKLYDYMAMGRPVIFAVNSPYNPVQESRAGITVSDASPGALARAVRDLASLSREEREAMGRRARAYVEEHHSFPKLAERLEGILQEIVPLRNRP</sequence>
<dbReference type="InterPro" id="IPR028098">
    <property type="entry name" value="Glyco_trans_4-like_N"/>
</dbReference>
<dbReference type="PANTHER" id="PTHR12526">
    <property type="entry name" value="GLYCOSYLTRANSFERASE"/>
    <property type="match status" value="1"/>
</dbReference>
<keyword evidence="2" id="KW-0808">Transferase</keyword>
<dbReference type="Pfam" id="PF13692">
    <property type="entry name" value="Glyco_trans_1_4"/>
    <property type="match status" value="1"/>
</dbReference>
<dbReference type="RefSeq" id="WP_121444192.1">
    <property type="nucleotide sequence ID" value="NZ_RBIJ01000002.1"/>
</dbReference>
<dbReference type="PANTHER" id="PTHR12526:SF622">
    <property type="entry name" value="GLYCOSYLTRANSFERASE (GROUP I)"/>
    <property type="match status" value="1"/>
</dbReference>
<keyword evidence="3" id="KW-1185">Reference proteome</keyword>
<dbReference type="CDD" id="cd03794">
    <property type="entry name" value="GT4_WbuB-like"/>
    <property type="match status" value="1"/>
</dbReference>
<dbReference type="SUPFAM" id="SSF53756">
    <property type="entry name" value="UDP-Glycosyltransferase/glycogen phosphorylase"/>
    <property type="match status" value="1"/>
</dbReference>
<dbReference type="Gene3D" id="3.40.50.2000">
    <property type="entry name" value="Glycogen Phosphorylase B"/>
    <property type="match status" value="2"/>
</dbReference>